<evidence type="ECO:0000313" key="4">
    <source>
        <dbReference type="Proteomes" id="UP001189429"/>
    </source>
</evidence>
<feature type="signal peptide" evidence="2">
    <location>
        <begin position="1"/>
        <end position="19"/>
    </location>
</feature>
<evidence type="ECO:0000256" key="2">
    <source>
        <dbReference type="SAM" id="SignalP"/>
    </source>
</evidence>
<keyword evidence="2" id="KW-0732">Signal</keyword>
<gene>
    <name evidence="3" type="ORF">PCOR1329_LOCUS15036</name>
</gene>
<feature type="chain" id="PRO_5047476181" evidence="2">
    <location>
        <begin position="20"/>
        <end position="193"/>
    </location>
</feature>
<comment type="caution">
    <text evidence="3">The sequence shown here is derived from an EMBL/GenBank/DDBJ whole genome shotgun (WGS) entry which is preliminary data.</text>
</comment>
<evidence type="ECO:0000313" key="3">
    <source>
        <dbReference type="EMBL" id="CAK0809914.1"/>
    </source>
</evidence>
<sequence>MFETSRLGLNAALLDFGCALVFVPAGGYRHEAGADGELPPGAKGADFKTLQEMIARGIREAETGASRLEAEVSLVADAAAEQRHREELRRQHEADLEAKSREREAARARRRAQEEERSRRQKEELDRWEREQVREREEAAAREAQCRREHAACSRIQARVRGRRSRAGKSVSSVAVRPVPHTTPHVPVAVEVA</sequence>
<proteinExistence type="predicted"/>
<evidence type="ECO:0000256" key="1">
    <source>
        <dbReference type="SAM" id="MobiDB-lite"/>
    </source>
</evidence>
<feature type="region of interest" description="Disordered" evidence="1">
    <location>
        <begin position="157"/>
        <end position="193"/>
    </location>
</feature>
<dbReference type="EMBL" id="CAUYUJ010004525">
    <property type="protein sequence ID" value="CAK0809914.1"/>
    <property type="molecule type" value="Genomic_DNA"/>
</dbReference>
<accession>A0ABN9QXI5</accession>
<dbReference type="Proteomes" id="UP001189429">
    <property type="component" value="Unassembled WGS sequence"/>
</dbReference>
<organism evidence="3 4">
    <name type="scientific">Prorocentrum cordatum</name>
    <dbReference type="NCBI Taxonomy" id="2364126"/>
    <lineage>
        <taxon>Eukaryota</taxon>
        <taxon>Sar</taxon>
        <taxon>Alveolata</taxon>
        <taxon>Dinophyceae</taxon>
        <taxon>Prorocentrales</taxon>
        <taxon>Prorocentraceae</taxon>
        <taxon>Prorocentrum</taxon>
    </lineage>
</organism>
<feature type="compositionally biased region" description="Low complexity" evidence="1">
    <location>
        <begin position="174"/>
        <end position="193"/>
    </location>
</feature>
<name>A0ABN9QXI5_9DINO</name>
<feature type="region of interest" description="Disordered" evidence="1">
    <location>
        <begin position="83"/>
        <end position="133"/>
    </location>
</feature>
<feature type="compositionally biased region" description="Basic residues" evidence="1">
    <location>
        <begin position="158"/>
        <end position="167"/>
    </location>
</feature>
<reference evidence="3" key="1">
    <citation type="submission" date="2023-10" db="EMBL/GenBank/DDBJ databases">
        <authorList>
            <person name="Chen Y."/>
            <person name="Shah S."/>
            <person name="Dougan E. K."/>
            <person name="Thang M."/>
            <person name="Chan C."/>
        </authorList>
    </citation>
    <scope>NUCLEOTIDE SEQUENCE [LARGE SCALE GENOMIC DNA]</scope>
</reference>
<protein>
    <submittedName>
        <fullName evidence="3">Uncharacterized protein</fullName>
    </submittedName>
</protein>
<keyword evidence="4" id="KW-1185">Reference proteome</keyword>